<sequence>MKNWYASVYKALIMASVIAFIISFYSTGTVSLGALLSGYSVLILAVMMILLILFNNVIKLKTDASTLNVILSILSSSGPFLLMLGVIGLILYLIIRYKDIIVAGHVSQNYYTFSNIAIMLFLIQIYIVYTNIASDKFQITGKISPSSSSLIYLFGILTSLCSLILFTVLTYFTTDGFTVSNN</sequence>
<protein>
    <submittedName>
        <fullName evidence="2">Uncharacterized protein</fullName>
    </submittedName>
</protein>
<feature type="transmembrane region" description="Helical" evidence="1">
    <location>
        <begin position="150"/>
        <end position="172"/>
    </location>
</feature>
<organism evidence="2">
    <name type="scientific">viral metagenome</name>
    <dbReference type="NCBI Taxonomy" id="1070528"/>
    <lineage>
        <taxon>unclassified sequences</taxon>
        <taxon>metagenomes</taxon>
        <taxon>organismal metagenomes</taxon>
    </lineage>
</organism>
<dbReference type="EMBL" id="MN740161">
    <property type="protein sequence ID" value="QHT90917.1"/>
    <property type="molecule type" value="Genomic_DNA"/>
</dbReference>
<evidence type="ECO:0000313" key="2">
    <source>
        <dbReference type="EMBL" id="QHT90917.1"/>
    </source>
</evidence>
<proteinExistence type="predicted"/>
<feature type="transmembrane region" description="Helical" evidence="1">
    <location>
        <begin position="7"/>
        <end position="26"/>
    </location>
</feature>
<feature type="transmembrane region" description="Helical" evidence="1">
    <location>
        <begin position="66"/>
        <end position="95"/>
    </location>
</feature>
<keyword evidence="1" id="KW-1133">Transmembrane helix</keyword>
<reference evidence="2" key="1">
    <citation type="journal article" date="2020" name="Nature">
        <title>Giant virus diversity and host interactions through global metagenomics.</title>
        <authorList>
            <person name="Schulz F."/>
            <person name="Roux S."/>
            <person name="Paez-Espino D."/>
            <person name="Jungbluth S."/>
            <person name="Walsh D.A."/>
            <person name="Denef V.J."/>
            <person name="McMahon K.D."/>
            <person name="Konstantinidis K.T."/>
            <person name="Eloe-Fadrosh E.A."/>
            <person name="Kyrpides N.C."/>
            <person name="Woyke T."/>
        </authorList>
    </citation>
    <scope>NUCLEOTIDE SEQUENCE</scope>
    <source>
        <strain evidence="2">GVMAG-M-3300023184-72</strain>
    </source>
</reference>
<keyword evidence="1" id="KW-0472">Membrane</keyword>
<keyword evidence="1" id="KW-0812">Transmembrane</keyword>
<evidence type="ECO:0000256" key="1">
    <source>
        <dbReference type="SAM" id="Phobius"/>
    </source>
</evidence>
<feature type="transmembrane region" description="Helical" evidence="1">
    <location>
        <begin position="32"/>
        <end position="54"/>
    </location>
</feature>
<dbReference type="AlphaFoldDB" id="A0A6C0IG93"/>
<name>A0A6C0IG93_9ZZZZ</name>
<accession>A0A6C0IG93</accession>
<feature type="transmembrane region" description="Helical" evidence="1">
    <location>
        <begin position="110"/>
        <end position="129"/>
    </location>
</feature>